<proteinExistence type="predicted"/>
<dbReference type="InterPro" id="IPR009319">
    <property type="entry name" value="Phage_A118_VSP1"/>
</dbReference>
<feature type="domain" description="tRNA nuclease CdiA C-terminal" evidence="2">
    <location>
        <begin position="796"/>
        <end position="874"/>
    </location>
</feature>
<evidence type="ECO:0000313" key="4">
    <source>
        <dbReference type="Proteomes" id="UP000597877"/>
    </source>
</evidence>
<dbReference type="EMBL" id="JACOOZ010000008">
    <property type="protein sequence ID" value="MBC5668515.1"/>
    <property type="molecule type" value="Genomic_DNA"/>
</dbReference>
<dbReference type="InterPro" id="IPR040559">
    <property type="entry name" value="CdiA_C"/>
</dbReference>
<accession>A0ABR7F6N2</accession>
<dbReference type="RefSeq" id="WP_186840550.1">
    <property type="nucleotide sequence ID" value="NZ_JACOOZ010000008.1"/>
</dbReference>
<protein>
    <recommendedName>
        <fullName evidence="2">tRNA nuclease CdiA C-terminal domain-containing protein</fullName>
    </recommendedName>
</protein>
<evidence type="ECO:0000256" key="1">
    <source>
        <dbReference type="SAM" id="Coils"/>
    </source>
</evidence>
<dbReference type="Proteomes" id="UP000597877">
    <property type="component" value="Unassembled WGS sequence"/>
</dbReference>
<sequence>MPKDYDIEETFRAIENELIDSMMRNLSHHRAEETKEGFNWTSWQAEQLKALNIYKQKNSSKFTKQFREINDKITKSILLHRKAGATDQEKEILEAIKKGAKLTHKAESTIEGAFFRVNDRKLDALLNEVNGSMRRAETAMLRMANDQYKKSIFNAQVYFNTGAGTYEKAVDMATKDFLSRGINCVQYKNGARVNIASYAGMALRTANTRAYLQGEGEKRKEWGISTVVVHKRGLPCPRCAKWVGKILIDDVWSGGKASDGPYPLMSQAIAGGLYHPNCKDGHSTYFPGISDKPEKVTKKEMKQAVIAEKQENRNKLIQRNVDKFDRLSNYSLDEEKQKKYSFKKEQWEKEAVKLKANNEHQPLDKNIEKKLDDIPFNKDIAKKEINEKINERNVLNEKLKVLSTREKELTQKVYFDMTGTQDEADALKEINVNKKEYQNKLSELKADILEKTKAYKSETEKRILSNGIVEEIKLPGNITPDAADQLEQTLIDLKEKYGIMPKGVLYEPLKVTDGTATYNWLDDKIYISGKIADADRYSEIINKSETSLKEWQKHYKIKENAKEIIAEVEKVLADSSIKGYEREKAILSKAEAEIKLNINRQAVRENISDVITHEYGHFIHRHAEVDFVQKKNVFKAKELGGKYINGDWHYDINTKYSREAKLEASKISKYAVENPYEAFAEGFLAMDKGEQIPESIAKVINEAKEKAGVKTITISENALAKTFDNVTEEWYKTATPNSHKIVNSKSYVDYKGNRFSSTDSVATFRTGKREKEVAELLESNFGGEMELMFECPGVTKTPDYIYKGDRFDLKELNGASDKAIYNAIHKKKEQANNFIIDISKIDKELNDIEPQVEYIYSTKGTKFVDKLVIIKNDKVLGVFKRRK</sequence>
<evidence type="ECO:0000313" key="3">
    <source>
        <dbReference type="EMBL" id="MBC5668515.1"/>
    </source>
</evidence>
<organism evidence="3 4">
    <name type="scientific">Eubacterium segne</name>
    <dbReference type="NCBI Taxonomy" id="2763045"/>
    <lineage>
        <taxon>Bacteria</taxon>
        <taxon>Bacillati</taxon>
        <taxon>Bacillota</taxon>
        <taxon>Clostridia</taxon>
        <taxon>Eubacteriales</taxon>
        <taxon>Eubacteriaceae</taxon>
        <taxon>Eubacterium</taxon>
    </lineage>
</organism>
<reference evidence="3 4" key="1">
    <citation type="submission" date="2020-08" db="EMBL/GenBank/DDBJ databases">
        <title>Genome public.</title>
        <authorList>
            <person name="Liu C."/>
            <person name="Sun Q."/>
        </authorList>
    </citation>
    <scope>NUCLEOTIDE SEQUENCE [LARGE SCALE GENOMIC DNA]</scope>
    <source>
        <strain evidence="3 4">BX4</strain>
    </source>
</reference>
<dbReference type="Pfam" id="PF18451">
    <property type="entry name" value="CdiA_C"/>
    <property type="match status" value="1"/>
</dbReference>
<keyword evidence="1" id="KW-0175">Coiled coil</keyword>
<gene>
    <name evidence="3" type="ORF">H8S00_11085</name>
</gene>
<comment type="caution">
    <text evidence="3">The sequence shown here is derived from an EMBL/GenBank/DDBJ whole genome shotgun (WGS) entry which is preliminary data.</text>
</comment>
<name>A0ABR7F6N2_9FIRM</name>
<dbReference type="Pfam" id="PF06152">
    <property type="entry name" value="Phage_min_cap2"/>
    <property type="match status" value="1"/>
</dbReference>
<evidence type="ECO:0000259" key="2">
    <source>
        <dbReference type="Pfam" id="PF18451"/>
    </source>
</evidence>
<feature type="coiled-coil region" evidence="1">
    <location>
        <begin position="378"/>
        <end position="454"/>
    </location>
</feature>
<dbReference type="Gene3D" id="3.40.1350.120">
    <property type="match status" value="1"/>
</dbReference>
<keyword evidence="4" id="KW-1185">Reference proteome</keyword>